<accession>A0ABT8KTP7</accession>
<keyword evidence="2" id="KW-1185">Reference proteome</keyword>
<dbReference type="EMBL" id="JAUJEA010000007">
    <property type="protein sequence ID" value="MDN5203543.1"/>
    <property type="molecule type" value="Genomic_DNA"/>
</dbReference>
<evidence type="ECO:0008006" key="3">
    <source>
        <dbReference type="Google" id="ProtNLM"/>
    </source>
</evidence>
<evidence type="ECO:0000313" key="1">
    <source>
        <dbReference type="EMBL" id="MDN5203543.1"/>
    </source>
</evidence>
<name>A0ABT8KTP7_9BACT</name>
<dbReference type="Proteomes" id="UP001172082">
    <property type="component" value="Unassembled WGS sequence"/>
</dbReference>
<organism evidence="1 2">
    <name type="scientific">Splendidivirga corallicola</name>
    <dbReference type="NCBI Taxonomy" id="3051826"/>
    <lineage>
        <taxon>Bacteria</taxon>
        <taxon>Pseudomonadati</taxon>
        <taxon>Bacteroidota</taxon>
        <taxon>Cytophagia</taxon>
        <taxon>Cytophagales</taxon>
        <taxon>Splendidivirgaceae</taxon>
        <taxon>Splendidivirga</taxon>
    </lineage>
</organism>
<sequence length="308" mass="34910">MKAVSVFLMVSILSVAHLKAQDYEFRVLANKGENMVKKEHRNIDWEPIKTGTKLRKGSVIRIEKDAYIGLVHHTGRTYEIVEPGNYTVDRLSTALQTSHNGISAKYANYVLSKFSDNTADVQGNFKKYQSATGAVKRALGNVATLNVLIPTTSEIYNSEILIRWNEIAVDDPVYIINFKNKYSEPITSIETKESAYILNMDDHKFVHEELVIVDIQLKGDGRIRSGEYGVKRLTGEKELSVRKGLRELKGDITKRNAMSELLLASFYEDNHLLADALTHYESAITMAPQVDEFKMIYEQFIKRTGLGR</sequence>
<evidence type="ECO:0000313" key="2">
    <source>
        <dbReference type="Proteomes" id="UP001172082"/>
    </source>
</evidence>
<proteinExistence type="predicted"/>
<gene>
    <name evidence="1" type="ORF">QQ008_19300</name>
</gene>
<reference evidence="1" key="1">
    <citation type="submission" date="2023-06" db="EMBL/GenBank/DDBJ databases">
        <title>Genomic of Parafulvivirga corallium.</title>
        <authorList>
            <person name="Wang G."/>
        </authorList>
    </citation>
    <scope>NUCLEOTIDE SEQUENCE</scope>
    <source>
        <strain evidence="1">BMA10</strain>
    </source>
</reference>
<comment type="caution">
    <text evidence="1">The sequence shown here is derived from an EMBL/GenBank/DDBJ whole genome shotgun (WGS) entry which is preliminary data.</text>
</comment>
<dbReference type="RefSeq" id="WP_346753565.1">
    <property type="nucleotide sequence ID" value="NZ_JAUJEA010000007.1"/>
</dbReference>
<protein>
    <recommendedName>
        <fullName evidence="3">Tetratricopeptide repeat protein</fullName>
    </recommendedName>
</protein>